<feature type="domain" description="Cytochrome b561" evidence="13">
    <location>
        <begin position="59"/>
        <end position="184"/>
    </location>
</feature>
<comment type="caution">
    <text evidence="14">The sequence shown here is derived from an EMBL/GenBank/DDBJ whole genome shotgun (WGS) entry which is preliminary data.</text>
</comment>
<dbReference type="GO" id="GO:0046872">
    <property type="term" value="F:metal ion binding"/>
    <property type="evidence" value="ECO:0007669"/>
    <property type="project" value="UniProtKB-KW"/>
</dbReference>
<evidence type="ECO:0000256" key="2">
    <source>
        <dbReference type="ARBA" id="ARBA00004141"/>
    </source>
</evidence>
<evidence type="ECO:0000256" key="9">
    <source>
        <dbReference type="ARBA" id="ARBA00023004"/>
    </source>
</evidence>
<keyword evidence="8 11" id="KW-1133">Transmembrane helix</keyword>
<feature type="transmembrane region" description="Helical" evidence="11">
    <location>
        <begin position="130"/>
        <end position="148"/>
    </location>
</feature>
<feature type="chain" id="PRO_5035285955" description="Cytochrome b561 domain-containing protein" evidence="12">
    <location>
        <begin position="28"/>
        <end position="272"/>
    </location>
</feature>
<feature type="signal peptide" evidence="12">
    <location>
        <begin position="1"/>
        <end position="27"/>
    </location>
</feature>
<keyword evidence="6" id="KW-0479">Metal-binding</keyword>
<accession>A0A8J5FPN5</accession>
<keyword evidence="7" id="KW-0249">Electron transport</keyword>
<sequence length="272" mass="30811">MLDSRRNKVLMVFGTLMAASLLPSVSTSSLDKHKFVPKHRTNQSQPLKGNPQLEFHIKLHALLLWASIGVLMPVGIIIVRMSRRVQGIKMLKALFYAHVIVQFTAILLATAAAVLALMNFENSLNNTHQRIGFVLYILIWLHPLVAFVRPQRSEHWDRRDVSECPRPISLIGLLHGVSSLPSGDRTMGSPAGSSFLGGCIDPHSFLLRADQSRFDLLTREEDLETRQRINWVSILIKRLMKKGRSICCSKPLRLGYDEESYSKNFDDGQWNE</sequence>
<dbReference type="SMART" id="SM00665">
    <property type="entry name" value="B561"/>
    <property type="match status" value="1"/>
</dbReference>
<evidence type="ECO:0000313" key="14">
    <source>
        <dbReference type="EMBL" id="KAG6489006.1"/>
    </source>
</evidence>
<keyword evidence="15" id="KW-1185">Reference proteome</keyword>
<dbReference type="PANTHER" id="PTHR15422:SF24">
    <property type="entry name" value="DOMON RELATED DOMAIN-CONTAINING PROTEIN"/>
    <property type="match status" value="1"/>
</dbReference>
<evidence type="ECO:0000256" key="12">
    <source>
        <dbReference type="SAM" id="SignalP"/>
    </source>
</evidence>
<keyword evidence="5 11" id="KW-0812">Transmembrane</keyword>
<comment type="subcellular location">
    <subcellularLocation>
        <location evidence="2">Membrane</location>
        <topology evidence="2">Multi-pass membrane protein</topology>
    </subcellularLocation>
</comment>
<evidence type="ECO:0000256" key="11">
    <source>
        <dbReference type="SAM" id="Phobius"/>
    </source>
</evidence>
<evidence type="ECO:0000256" key="3">
    <source>
        <dbReference type="ARBA" id="ARBA00022448"/>
    </source>
</evidence>
<dbReference type="Proteomes" id="UP000734854">
    <property type="component" value="Unassembled WGS sequence"/>
</dbReference>
<keyword evidence="4" id="KW-0349">Heme</keyword>
<dbReference type="CDD" id="cd08760">
    <property type="entry name" value="Cyt_b561_FRRS1_like"/>
    <property type="match status" value="1"/>
</dbReference>
<organism evidence="14 15">
    <name type="scientific">Zingiber officinale</name>
    <name type="common">Ginger</name>
    <name type="synonym">Amomum zingiber</name>
    <dbReference type="NCBI Taxonomy" id="94328"/>
    <lineage>
        <taxon>Eukaryota</taxon>
        <taxon>Viridiplantae</taxon>
        <taxon>Streptophyta</taxon>
        <taxon>Embryophyta</taxon>
        <taxon>Tracheophyta</taxon>
        <taxon>Spermatophyta</taxon>
        <taxon>Magnoliopsida</taxon>
        <taxon>Liliopsida</taxon>
        <taxon>Zingiberales</taxon>
        <taxon>Zingiberaceae</taxon>
        <taxon>Zingiber</taxon>
    </lineage>
</organism>
<evidence type="ECO:0000256" key="1">
    <source>
        <dbReference type="ARBA" id="ARBA00001970"/>
    </source>
</evidence>
<name>A0A8J5FPN5_ZINOF</name>
<proteinExistence type="predicted"/>
<evidence type="ECO:0000256" key="6">
    <source>
        <dbReference type="ARBA" id="ARBA00022723"/>
    </source>
</evidence>
<evidence type="ECO:0000259" key="13">
    <source>
        <dbReference type="SMART" id="SM00665"/>
    </source>
</evidence>
<dbReference type="Gene3D" id="1.20.120.1770">
    <property type="match status" value="1"/>
</dbReference>
<gene>
    <name evidence="14" type="ORF">ZIOFF_050264</name>
</gene>
<evidence type="ECO:0000256" key="10">
    <source>
        <dbReference type="ARBA" id="ARBA00023136"/>
    </source>
</evidence>
<dbReference type="AlphaFoldDB" id="A0A8J5FPN5"/>
<dbReference type="PANTHER" id="PTHR15422">
    <property type="entry name" value="OS05G0565100 PROTEIN"/>
    <property type="match status" value="1"/>
</dbReference>
<dbReference type="GO" id="GO:0020037">
    <property type="term" value="F:heme binding"/>
    <property type="evidence" value="ECO:0007669"/>
    <property type="project" value="TreeGrafter"/>
</dbReference>
<keyword evidence="10 11" id="KW-0472">Membrane</keyword>
<protein>
    <recommendedName>
        <fullName evidence="13">Cytochrome b561 domain-containing protein</fullName>
    </recommendedName>
</protein>
<keyword evidence="9" id="KW-0408">Iron</keyword>
<keyword evidence="12" id="KW-0732">Signal</keyword>
<evidence type="ECO:0000256" key="8">
    <source>
        <dbReference type="ARBA" id="ARBA00022989"/>
    </source>
</evidence>
<feature type="transmembrane region" description="Helical" evidence="11">
    <location>
        <begin position="62"/>
        <end position="81"/>
    </location>
</feature>
<comment type="cofactor">
    <cofactor evidence="1">
        <name>heme b</name>
        <dbReference type="ChEBI" id="CHEBI:60344"/>
    </cofactor>
</comment>
<dbReference type="GO" id="GO:0016020">
    <property type="term" value="C:membrane"/>
    <property type="evidence" value="ECO:0007669"/>
    <property type="project" value="UniProtKB-SubCell"/>
</dbReference>
<evidence type="ECO:0000256" key="5">
    <source>
        <dbReference type="ARBA" id="ARBA00022692"/>
    </source>
</evidence>
<feature type="transmembrane region" description="Helical" evidence="11">
    <location>
        <begin position="93"/>
        <end position="118"/>
    </location>
</feature>
<dbReference type="GO" id="GO:0140575">
    <property type="term" value="F:transmembrane monodehydroascorbate reductase activity"/>
    <property type="evidence" value="ECO:0007669"/>
    <property type="project" value="InterPro"/>
</dbReference>
<dbReference type="EMBL" id="JACMSC010000014">
    <property type="protein sequence ID" value="KAG6489006.1"/>
    <property type="molecule type" value="Genomic_DNA"/>
</dbReference>
<reference evidence="14 15" key="1">
    <citation type="submission" date="2020-08" db="EMBL/GenBank/DDBJ databases">
        <title>Plant Genome Project.</title>
        <authorList>
            <person name="Zhang R.-G."/>
        </authorList>
    </citation>
    <scope>NUCLEOTIDE SEQUENCE [LARGE SCALE GENOMIC DNA]</scope>
    <source>
        <tissue evidence="14">Rhizome</tissue>
    </source>
</reference>
<dbReference type="InterPro" id="IPR006593">
    <property type="entry name" value="Cyt_b561/ferric_Rdtase_TM"/>
</dbReference>
<keyword evidence="3" id="KW-0813">Transport</keyword>
<evidence type="ECO:0000313" key="15">
    <source>
        <dbReference type="Proteomes" id="UP000734854"/>
    </source>
</evidence>
<evidence type="ECO:0000256" key="7">
    <source>
        <dbReference type="ARBA" id="ARBA00022982"/>
    </source>
</evidence>
<evidence type="ECO:0000256" key="4">
    <source>
        <dbReference type="ARBA" id="ARBA00022617"/>
    </source>
</evidence>
<dbReference type="InterPro" id="IPR045150">
    <property type="entry name" value="CYB561D1/2"/>
</dbReference>